<dbReference type="InterPro" id="IPR006224">
    <property type="entry name" value="PsdUridine_synth_RluA-like_CS"/>
</dbReference>
<dbReference type="AlphaFoldDB" id="A0A2N6TFX2"/>
<dbReference type="Gene3D" id="3.10.290.10">
    <property type="entry name" value="RNA-binding S4 domain"/>
    <property type="match status" value="1"/>
</dbReference>
<dbReference type="InterPro" id="IPR020103">
    <property type="entry name" value="PsdUridine_synth_cat_dom_sf"/>
</dbReference>
<comment type="caution">
    <text evidence="7">The sequence shown here is derived from an EMBL/GenBank/DDBJ whole genome shotgun (WGS) entry which is preliminary data.</text>
</comment>
<evidence type="ECO:0000256" key="3">
    <source>
        <dbReference type="PIRSR" id="PIRSR606225-1"/>
    </source>
</evidence>
<evidence type="ECO:0000313" key="7">
    <source>
        <dbReference type="EMBL" id="PMC68225.1"/>
    </source>
</evidence>
<dbReference type="InterPro" id="IPR006145">
    <property type="entry name" value="PsdUridine_synth_RsuA/RluA"/>
</dbReference>
<comment type="catalytic activity">
    <reaction evidence="5">
        <text>a uridine in RNA = a pseudouridine in RNA</text>
        <dbReference type="Rhea" id="RHEA:48348"/>
        <dbReference type="Rhea" id="RHEA-COMP:12068"/>
        <dbReference type="Rhea" id="RHEA-COMP:12069"/>
        <dbReference type="ChEBI" id="CHEBI:65314"/>
        <dbReference type="ChEBI" id="CHEBI:65315"/>
    </reaction>
</comment>
<dbReference type="CDD" id="cd00165">
    <property type="entry name" value="S4"/>
    <property type="match status" value="1"/>
</dbReference>
<proteinExistence type="inferred from homology"/>
<dbReference type="RefSeq" id="WP_158393390.1">
    <property type="nucleotide sequence ID" value="NZ_PNHC01000009.1"/>
</dbReference>
<dbReference type="Pfam" id="PF01479">
    <property type="entry name" value="S4"/>
    <property type="match status" value="1"/>
</dbReference>
<evidence type="ECO:0000256" key="5">
    <source>
        <dbReference type="RuleBase" id="RU362028"/>
    </source>
</evidence>
<dbReference type="InterPro" id="IPR050188">
    <property type="entry name" value="RluA_PseudoU_synthase"/>
</dbReference>
<feature type="active site" evidence="3">
    <location>
        <position position="143"/>
    </location>
</feature>
<name>A0A2N6TFX2_FUSNU</name>
<dbReference type="PROSITE" id="PS01129">
    <property type="entry name" value="PSI_RLU"/>
    <property type="match status" value="1"/>
</dbReference>
<dbReference type="PANTHER" id="PTHR21600">
    <property type="entry name" value="MITOCHONDRIAL RNA PSEUDOURIDINE SYNTHASE"/>
    <property type="match status" value="1"/>
</dbReference>
<dbReference type="SMART" id="SM00363">
    <property type="entry name" value="S4"/>
    <property type="match status" value="1"/>
</dbReference>
<dbReference type="InterPro" id="IPR006225">
    <property type="entry name" value="PsdUridine_synth_RluC/D"/>
</dbReference>
<evidence type="ECO:0000313" key="8">
    <source>
        <dbReference type="Proteomes" id="UP000235733"/>
    </source>
</evidence>
<dbReference type="GO" id="GO:0120159">
    <property type="term" value="F:rRNA pseudouridine synthase activity"/>
    <property type="evidence" value="ECO:0007669"/>
    <property type="project" value="UniProtKB-ARBA"/>
</dbReference>
<dbReference type="GO" id="GO:0000455">
    <property type="term" value="P:enzyme-directed rRNA pseudouridine synthesis"/>
    <property type="evidence" value="ECO:0007669"/>
    <property type="project" value="TreeGrafter"/>
</dbReference>
<gene>
    <name evidence="7" type="ORF">CJ209_10100</name>
</gene>
<keyword evidence="4" id="KW-0694">RNA-binding</keyword>
<keyword evidence="2 5" id="KW-0413">Isomerase</keyword>
<feature type="domain" description="RNA-binding S4" evidence="6">
    <location>
        <begin position="19"/>
        <end position="84"/>
    </location>
</feature>
<dbReference type="Proteomes" id="UP000235733">
    <property type="component" value="Unassembled WGS sequence"/>
</dbReference>
<dbReference type="PROSITE" id="PS50889">
    <property type="entry name" value="S4"/>
    <property type="match status" value="1"/>
</dbReference>
<evidence type="ECO:0000256" key="2">
    <source>
        <dbReference type="ARBA" id="ARBA00023235"/>
    </source>
</evidence>
<comment type="function">
    <text evidence="5">Responsible for synthesis of pseudouridine from uracil.</text>
</comment>
<dbReference type="Pfam" id="PF00849">
    <property type="entry name" value="PseudoU_synth_2"/>
    <property type="match status" value="1"/>
</dbReference>
<dbReference type="SUPFAM" id="SSF55120">
    <property type="entry name" value="Pseudouridine synthase"/>
    <property type="match status" value="1"/>
</dbReference>
<comment type="similarity">
    <text evidence="1 5">Belongs to the pseudouridine synthase RluA family.</text>
</comment>
<dbReference type="CDD" id="cd02869">
    <property type="entry name" value="PseudoU_synth_RluA_like"/>
    <property type="match status" value="1"/>
</dbReference>
<evidence type="ECO:0000259" key="6">
    <source>
        <dbReference type="SMART" id="SM00363"/>
    </source>
</evidence>
<protein>
    <recommendedName>
        <fullName evidence="5">Pseudouridine synthase</fullName>
        <ecNumber evidence="5">5.4.99.-</ecNumber>
    </recommendedName>
</protein>
<organism evidence="7 8">
    <name type="scientific">Fusobacterium nucleatum</name>
    <dbReference type="NCBI Taxonomy" id="851"/>
    <lineage>
        <taxon>Bacteria</taxon>
        <taxon>Fusobacteriati</taxon>
        <taxon>Fusobacteriota</taxon>
        <taxon>Fusobacteriia</taxon>
        <taxon>Fusobacteriales</taxon>
        <taxon>Fusobacteriaceae</taxon>
        <taxon>Fusobacterium</taxon>
    </lineage>
</organism>
<accession>A0A2N6TFX2</accession>
<dbReference type="NCBIfam" id="TIGR00005">
    <property type="entry name" value="rluA_subfam"/>
    <property type="match status" value="1"/>
</dbReference>
<dbReference type="InterPro" id="IPR002942">
    <property type="entry name" value="S4_RNA-bd"/>
</dbReference>
<dbReference type="InterPro" id="IPR036986">
    <property type="entry name" value="S4_RNA-bd_sf"/>
</dbReference>
<dbReference type="GO" id="GO:0003723">
    <property type="term" value="F:RNA binding"/>
    <property type="evidence" value="ECO:0007669"/>
    <property type="project" value="UniProtKB-KW"/>
</dbReference>
<evidence type="ECO:0000256" key="1">
    <source>
        <dbReference type="ARBA" id="ARBA00010876"/>
    </source>
</evidence>
<sequence length="328" mass="37859">MENIKEKFEFEVNSEYEGMRLDKYLSEQIEEATRSYLEKLIDNNYVKINSKIINKNGRKLKLGEKIEVSIPEEENIDIEPENIPLDIVYENNDFIVINKNYGMVVHPAYGNYTGTLVNALLYYTNNLSSINGNIRPGIIHRLDKDTSGLILVAKSNYAHAKLASMFIDKTIHKTYLCIVKGNFSEENLSGRIENLIGRDSKDRKKMAVVKENGKIAISNYKVVEQVEGYSLVEVAIETGRTHQIRVHMKSINHVILGDSVYGNEDKNVKRQMLHAYKLEFLNPLDNKEYVFKGKLFDDFIEVAKKLKFNIEKYICYKNISIENVDKNK</sequence>
<dbReference type="Gene3D" id="3.30.2350.10">
    <property type="entry name" value="Pseudouridine synthase"/>
    <property type="match status" value="1"/>
</dbReference>
<reference evidence="7 8" key="1">
    <citation type="submission" date="2017-09" db="EMBL/GenBank/DDBJ databases">
        <title>Bacterial strain isolated from the female urinary microbiota.</title>
        <authorList>
            <person name="Thomas-White K."/>
            <person name="Kumar N."/>
            <person name="Forster S."/>
            <person name="Putonti C."/>
            <person name="Lawley T."/>
            <person name="Wolfe A.J."/>
        </authorList>
    </citation>
    <scope>NUCLEOTIDE SEQUENCE [LARGE SCALE GENOMIC DNA]</scope>
    <source>
        <strain evidence="7 8">UMB0249</strain>
    </source>
</reference>
<dbReference type="EC" id="5.4.99.-" evidence="5"/>
<evidence type="ECO:0000256" key="4">
    <source>
        <dbReference type="PROSITE-ProRule" id="PRU00182"/>
    </source>
</evidence>
<dbReference type="PANTHER" id="PTHR21600:SF44">
    <property type="entry name" value="RIBOSOMAL LARGE SUBUNIT PSEUDOURIDINE SYNTHASE D"/>
    <property type="match status" value="1"/>
</dbReference>
<dbReference type="SUPFAM" id="SSF55174">
    <property type="entry name" value="Alpha-L RNA-binding motif"/>
    <property type="match status" value="1"/>
</dbReference>
<dbReference type="EMBL" id="PNHC01000009">
    <property type="protein sequence ID" value="PMC68225.1"/>
    <property type="molecule type" value="Genomic_DNA"/>
</dbReference>